<evidence type="ECO:0000256" key="1">
    <source>
        <dbReference type="SAM" id="Phobius"/>
    </source>
</evidence>
<accession>M5BL88</accession>
<gene>
    <name evidence="2" type="ORF">BN14_00993</name>
</gene>
<feature type="transmembrane region" description="Helical" evidence="1">
    <location>
        <begin position="67"/>
        <end position="88"/>
    </location>
</feature>
<protein>
    <submittedName>
        <fullName evidence="2">Uncharacterized protein</fullName>
    </submittedName>
</protein>
<keyword evidence="1" id="KW-0472">Membrane</keyword>
<comment type="caution">
    <text evidence="2">The sequence shown here is derived from an EMBL/GenBank/DDBJ whole genome shotgun (WGS) entry which is preliminary data.</text>
</comment>
<dbReference type="Proteomes" id="UP000012065">
    <property type="component" value="Unassembled WGS sequence"/>
</dbReference>
<proteinExistence type="predicted"/>
<dbReference type="HOGENOM" id="CLU_2442393_0_0_1"/>
<reference evidence="2 3" key="1">
    <citation type="journal article" date="2013" name="J. Biotechnol.">
        <title>Establishment and interpretation of the genome sequence of the phytopathogenic fungus Rhizoctonia solani AG1-IB isolate 7/3/14.</title>
        <authorList>
            <person name="Wibberg D.W."/>
            <person name="Jelonek L.J."/>
            <person name="Rupp O.R."/>
            <person name="Hennig M.H."/>
            <person name="Eikmeyer F.E."/>
            <person name="Goesmann A.G."/>
            <person name="Hartmann A.H."/>
            <person name="Borriss R.B."/>
            <person name="Grosch R.G."/>
            <person name="Puehler A.P."/>
            <person name="Schlueter A.S."/>
        </authorList>
    </citation>
    <scope>NUCLEOTIDE SEQUENCE [LARGE SCALE GENOMIC DNA]</scope>
    <source>
        <strain evidence="3">AG1-IB / isolate 7/3/14</strain>
    </source>
</reference>
<evidence type="ECO:0000313" key="3">
    <source>
        <dbReference type="Proteomes" id="UP000012065"/>
    </source>
</evidence>
<organism evidence="2 3">
    <name type="scientific">Thanatephorus cucumeris (strain AG1-IB / isolate 7/3/14)</name>
    <name type="common">Lettuce bottom rot fungus</name>
    <name type="synonym">Rhizoctonia solani</name>
    <dbReference type="NCBI Taxonomy" id="1108050"/>
    <lineage>
        <taxon>Eukaryota</taxon>
        <taxon>Fungi</taxon>
        <taxon>Dikarya</taxon>
        <taxon>Basidiomycota</taxon>
        <taxon>Agaricomycotina</taxon>
        <taxon>Agaricomycetes</taxon>
        <taxon>Cantharellales</taxon>
        <taxon>Ceratobasidiaceae</taxon>
        <taxon>Rhizoctonia</taxon>
        <taxon>Rhizoctonia solani AG-1</taxon>
    </lineage>
</organism>
<sequence length="90" mass="9773">MSATHASYLPEEEPLSFDVEYIREVRDQDELSSCPSTVVASPAASIKLGATTPPTKDTPTPLPMGKFAILLMLNAVFPLSFEVIYPFVNA</sequence>
<name>M5BL88_THACB</name>
<dbReference type="EMBL" id="CAOJ01001273">
    <property type="protein sequence ID" value="CCO26960.1"/>
    <property type="molecule type" value="Genomic_DNA"/>
</dbReference>
<keyword evidence="1" id="KW-0812">Transmembrane</keyword>
<dbReference type="AlphaFoldDB" id="M5BL88"/>
<evidence type="ECO:0000313" key="2">
    <source>
        <dbReference type="EMBL" id="CCO26960.1"/>
    </source>
</evidence>
<keyword evidence="1" id="KW-1133">Transmembrane helix</keyword>